<evidence type="ECO:0000313" key="6">
    <source>
        <dbReference type="EMBL" id="MFD1151483.1"/>
    </source>
</evidence>
<evidence type="ECO:0000313" key="7">
    <source>
        <dbReference type="Proteomes" id="UP001597168"/>
    </source>
</evidence>
<proteinExistence type="inferred from homology"/>
<evidence type="ECO:0000256" key="3">
    <source>
        <dbReference type="ARBA" id="ARBA00023125"/>
    </source>
</evidence>
<reference evidence="7" key="1">
    <citation type="journal article" date="2019" name="Int. J. Syst. Evol. Microbiol.">
        <title>The Global Catalogue of Microorganisms (GCM) 10K type strain sequencing project: providing services to taxonomists for standard genome sequencing and annotation.</title>
        <authorList>
            <consortium name="The Broad Institute Genomics Platform"/>
            <consortium name="The Broad Institute Genome Sequencing Center for Infectious Disease"/>
            <person name="Wu L."/>
            <person name="Ma J."/>
        </authorList>
    </citation>
    <scope>NUCLEOTIDE SEQUENCE [LARGE SCALE GENOMIC DNA]</scope>
    <source>
        <strain evidence="7">CCUG 60214</strain>
    </source>
</reference>
<dbReference type="EMBL" id="JBHTLK010000243">
    <property type="protein sequence ID" value="MFD1151483.1"/>
    <property type="molecule type" value="Genomic_DNA"/>
</dbReference>
<keyword evidence="4" id="KW-0804">Transcription</keyword>
<dbReference type="InterPro" id="IPR036390">
    <property type="entry name" value="WH_DNA-bd_sf"/>
</dbReference>
<dbReference type="SUPFAM" id="SSF46785">
    <property type="entry name" value="Winged helix' DNA-binding domain"/>
    <property type="match status" value="1"/>
</dbReference>
<dbReference type="InterPro" id="IPR005119">
    <property type="entry name" value="LysR_subst-bd"/>
</dbReference>
<gene>
    <name evidence="6" type="ORF">ACFQ3T_30495</name>
</gene>
<evidence type="ECO:0000259" key="5">
    <source>
        <dbReference type="PROSITE" id="PS50931"/>
    </source>
</evidence>
<dbReference type="PANTHER" id="PTHR30346">
    <property type="entry name" value="TRANSCRIPTIONAL DUAL REGULATOR HCAR-RELATED"/>
    <property type="match status" value="1"/>
</dbReference>
<dbReference type="SUPFAM" id="SSF53850">
    <property type="entry name" value="Periplasmic binding protein-like II"/>
    <property type="match status" value="1"/>
</dbReference>
<evidence type="ECO:0000256" key="4">
    <source>
        <dbReference type="ARBA" id="ARBA00023163"/>
    </source>
</evidence>
<name>A0ABW3R311_9PSEU</name>
<evidence type="ECO:0000256" key="2">
    <source>
        <dbReference type="ARBA" id="ARBA00023015"/>
    </source>
</evidence>
<dbReference type="Pfam" id="PF00126">
    <property type="entry name" value="HTH_1"/>
    <property type="match status" value="1"/>
</dbReference>
<dbReference type="PROSITE" id="PS50931">
    <property type="entry name" value="HTH_LYSR"/>
    <property type="match status" value="1"/>
</dbReference>
<dbReference type="PANTHER" id="PTHR30346:SF0">
    <property type="entry name" value="HCA OPERON TRANSCRIPTIONAL ACTIVATOR HCAR"/>
    <property type="match status" value="1"/>
</dbReference>
<dbReference type="RefSeq" id="WP_380728527.1">
    <property type="nucleotide sequence ID" value="NZ_JBHTLK010000243.1"/>
</dbReference>
<keyword evidence="2" id="KW-0805">Transcription regulation</keyword>
<accession>A0ABW3R311</accession>
<dbReference type="Gene3D" id="1.10.10.10">
    <property type="entry name" value="Winged helix-like DNA-binding domain superfamily/Winged helix DNA-binding domain"/>
    <property type="match status" value="1"/>
</dbReference>
<sequence>MVEGAKLHRIGGFVNWVDLRTFRVVAEERSFTRASKRLHVSVSAVSQRIRRLERSLRNKLLDRTTTTVALTESGKAVLEAVTVIDRIWETTQREVAQPSDRRRDDLRRPLRVGFYRTNPATVWDRITALEPLLQWEPRHYRSTTLGLEDLRRGEVDFLVWQTWYGVTTRLELDLTGLHSQDIAHDSVWAYLGEHHPLAKRAVLDIADLRDFDLIAPVEDLYDLVVRIFAEQSVTLRFVHHVDSTELIDDLLRMTTAIDIAPPARTPVPGVVRIPLKSAPSTRHALTWRDHPVANQLGPDLHELLRKNYVAQAVQRNPRHLERMMAVS</sequence>
<dbReference type="Gene3D" id="3.40.190.290">
    <property type="match status" value="1"/>
</dbReference>
<keyword evidence="7" id="KW-1185">Reference proteome</keyword>
<evidence type="ECO:0000256" key="1">
    <source>
        <dbReference type="ARBA" id="ARBA00009437"/>
    </source>
</evidence>
<comment type="caution">
    <text evidence="6">The sequence shown here is derived from an EMBL/GenBank/DDBJ whole genome shotgun (WGS) entry which is preliminary data.</text>
</comment>
<dbReference type="InterPro" id="IPR000847">
    <property type="entry name" value="LysR_HTH_N"/>
</dbReference>
<feature type="domain" description="HTH lysR-type" evidence="5">
    <location>
        <begin position="14"/>
        <end position="71"/>
    </location>
</feature>
<dbReference type="Pfam" id="PF03466">
    <property type="entry name" value="LysR_substrate"/>
    <property type="match status" value="1"/>
</dbReference>
<keyword evidence="3" id="KW-0238">DNA-binding</keyword>
<comment type="similarity">
    <text evidence="1">Belongs to the LysR transcriptional regulatory family.</text>
</comment>
<dbReference type="CDD" id="cd05466">
    <property type="entry name" value="PBP2_LTTR_substrate"/>
    <property type="match status" value="1"/>
</dbReference>
<dbReference type="InterPro" id="IPR036388">
    <property type="entry name" value="WH-like_DNA-bd_sf"/>
</dbReference>
<dbReference type="Proteomes" id="UP001597168">
    <property type="component" value="Unassembled WGS sequence"/>
</dbReference>
<protein>
    <submittedName>
        <fullName evidence="6">LysR family transcriptional regulator</fullName>
    </submittedName>
</protein>
<organism evidence="6 7">
    <name type="scientific">Saccharothrix hoggarensis</name>
    <dbReference type="NCBI Taxonomy" id="913853"/>
    <lineage>
        <taxon>Bacteria</taxon>
        <taxon>Bacillati</taxon>
        <taxon>Actinomycetota</taxon>
        <taxon>Actinomycetes</taxon>
        <taxon>Pseudonocardiales</taxon>
        <taxon>Pseudonocardiaceae</taxon>
        <taxon>Saccharothrix</taxon>
    </lineage>
</organism>